<evidence type="ECO:0000259" key="1">
    <source>
        <dbReference type="Pfam" id="PF23418"/>
    </source>
</evidence>
<proteinExistence type="predicted"/>
<dbReference type="InterPro" id="IPR056494">
    <property type="entry name" value="DUF7108_C"/>
</dbReference>
<evidence type="ECO:0008006" key="5">
    <source>
        <dbReference type="Google" id="ProtNLM"/>
    </source>
</evidence>
<keyword evidence="4" id="KW-1185">Reference proteome</keyword>
<dbReference type="RefSeq" id="WP_015788957.1">
    <property type="nucleotide sequence ID" value="NC_013158.1"/>
</dbReference>
<dbReference type="GeneID" id="8383481"/>
<organism evidence="3 4">
    <name type="scientific">Halorhabdus utahensis (strain DSM 12940 / JCM 11049 / AX-2)</name>
    <dbReference type="NCBI Taxonomy" id="519442"/>
    <lineage>
        <taxon>Archaea</taxon>
        <taxon>Methanobacteriati</taxon>
        <taxon>Methanobacteriota</taxon>
        <taxon>Stenosarchaea group</taxon>
        <taxon>Halobacteria</taxon>
        <taxon>Halobacteriales</taxon>
        <taxon>Haloarculaceae</taxon>
        <taxon>Halorhabdus</taxon>
    </lineage>
</organism>
<dbReference type="AlphaFoldDB" id="C7NMR9"/>
<dbReference type="Pfam" id="PF23420">
    <property type="entry name" value="DUF7108_C"/>
    <property type="match status" value="1"/>
</dbReference>
<gene>
    <name evidence="3" type="ordered locus">Huta_1206</name>
</gene>
<reference evidence="3 4" key="1">
    <citation type="journal article" date="2009" name="Stand. Genomic Sci.">
        <title>Complete genome sequence of Halorhabdus utahensis type strain (AX-2).</title>
        <authorList>
            <person name="Anderson I."/>
            <person name="Tindall B.J."/>
            <person name="Pomrenke H."/>
            <person name="Goker M."/>
            <person name="Lapidus A."/>
            <person name="Nolan M."/>
            <person name="Copeland A."/>
            <person name="Glavina Del Rio T."/>
            <person name="Chen F."/>
            <person name="Tice H."/>
            <person name="Cheng J.F."/>
            <person name="Lucas S."/>
            <person name="Chertkov O."/>
            <person name="Bruce D."/>
            <person name="Brettin T."/>
            <person name="Detter J.C."/>
            <person name="Han C."/>
            <person name="Goodwin L."/>
            <person name="Land M."/>
            <person name="Hauser L."/>
            <person name="Chang Y.J."/>
            <person name="Jeffries C.D."/>
            <person name="Pitluck S."/>
            <person name="Pati A."/>
            <person name="Mavromatis K."/>
            <person name="Ivanova N."/>
            <person name="Ovchinnikova G."/>
            <person name="Chen A."/>
            <person name="Palaniappan K."/>
            <person name="Chain P."/>
            <person name="Rohde M."/>
            <person name="Bristow J."/>
            <person name="Eisen J.A."/>
            <person name="Markowitz V."/>
            <person name="Hugenholtz P."/>
            <person name="Kyrpides N.C."/>
            <person name="Klenk H.P."/>
        </authorList>
    </citation>
    <scope>NUCLEOTIDE SEQUENCE [LARGE SCALE GENOMIC DNA]</scope>
    <source>
        <strain evidence="4">DSM 12940 / JCM 11049 / AX-2</strain>
    </source>
</reference>
<dbReference type="EMBL" id="CP001687">
    <property type="protein sequence ID" value="ACV11382.1"/>
    <property type="molecule type" value="Genomic_DNA"/>
</dbReference>
<dbReference type="KEGG" id="hut:Huta_1206"/>
<feature type="domain" description="DUF7108" evidence="2">
    <location>
        <begin position="104"/>
        <end position="190"/>
    </location>
</feature>
<sequence>MAEKDSTGSGTTADGLPTDVIETVERLTRHARRADEERTAGLRDRRDELLAEHGFEARIRSERDGDVLVCYPTGWLDDGEVVFDRIDDRSRAVERPLDPETDADWETIDADNRRIVDMVEERYGPVHAANAAAFADFMSNHHALRIADATADHVAEFRAEYFPRNAFPDDEQRAVLSESLEHVFEVVDGEGPPIEREADGSDV</sequence>
<accession>C7NMR9</accession>
<feature type="domain" description="DUF7108" evidence="1">
    <location>
        <begin position="16"/>
        <end position="98"/>
    </location>
</feature>
<evidence type="ECO:0000259" key="2">
    <source>
        <dbReference type="Pfam" id="PF23420"/>
    </source>
</evidence>
<dbReference type="HOGENOM" id="CLU_089552_0_0_2"/>
<evidence type="ECO:0000313" key="4">
    <source>
        <dbReference type="Proteomes" id="UP000002071"/>
    </source>
</evidence>
<name>C7NMR9_HALUD</name>
<dbReference type="STRING" id="519442.Huta_1206"/>
<evidence type="ECO:0000313" key="3">
    <source>
        <dbReference type="EMBL" id="ACV11382.1"/>
    </source>
</evidence>
<dbReference type="Pfam" id="PF23418">
    <property type="entry name" value="DUF7108"/>
    <property type="match status" value="1"/>
</dbReference>
<dbReference type="InterPro" id="IPR055532">
    <property type="entry name" value="DUF7108_N"/>
</dbReference>
<protein>
    <recommendedName>
        <fullName evidence="5">RnhA operon protein</fullName>
    </recommendedName>
</protein>
<dbReference type="OrthoDB" id="203809at2157"/>
<dbReference type="Proteomes" id="UP000002071">
    <property type="component" value="Chromosome"/>
</dbReference>
<dbReference type="eggNOG" id="arCOG04769">
    <property type="taxonomic scope" value="Archaea"/>
</dbReference>